<dbReference type="InterPro" id="IPR000847">
    <property type="entry name" value="LysR_HTH_N"/>
</dbReference>
<protein>
    <submittedName>
        <fullName evidence="6">LysR family transcriptional regulator</fullName>
    </submittedName>
</protein>
<comment type="similarity">
    <text evidence="1">Belongs to the LysR transcriptional regulatory family.</text>
</comment>
<dbReference type="EMBL" id="BAAADE010000001">
    <property type="protein sequence ID" value="GAA0596580.1"/>
    <property type="molecule type" value="Genomic_DNA"/>
</dbReference>
<dbReference type="PANTHER" id="PTHR30126:SF39">
    <property type="entry name" value="HTH-TYPE TRANSCRIPTIONAL REGULATOR CYSL"/>
    <property type="match status" value="1"/>
</dbReference>
<dbReference type="Gene3D" id="3.40.190.290">
    <property type="match status" value="1"/>
</dbReference>
<reference evidence="6 7" key="1">
    <citation type="journal article" date="2019" name="Int. J. Syst. Evol. Microbiol.">
        <title>The Global Catalogue of Microorganisms (GCM) 10K type strain sequencing project: providing services to taxonomists for standard genome sequencing and annotation.</title>
        <authorList>
            <consortium name="The Broad Institute Genomics Platform"/>
            <consortium name="The Broad Institute Genome Sequencing Center for Infectious Disease"/>
            <person name="Wu L."/>
            <person name="Ma J."/>
        </authorList>
    </citation>
    <scope>NUCLEOTIDE SEQUENCE [LARGE SCALE GENOMIC DNA]</scope>
    <source>
        <strain evidence="6 7">JCM 15115</strain>
    </source>
</reference>
<evidence type="ECO:0000256" key="3">
    <source>
        <dbReference type="ARBA" id="ARBA00023125"/>
    </source>
</evidence>
<dbReference type="SUPFAM" id="SSF53850">
    <property type="entry name" value="Periplasmic binding protein-like II"/>
    <property type="match status" value="1"/>
</dbReference>
<evidence type="ECO:0000256" key="1">
    <source>
        <dbReference type="ARBA" id="ARBA00009437"/>
    </source>
</evidence>
<dbReference type="SUPFAM" id="SSF46785">
    <property type="entry name" value="Winged helix' DNA-binding domain"/>
    <property type="match status" value="1"/>
</dbReference>
<keyword evidence="4" id="KW-0804">Transcription</keyword>
<dbReference type="PROSITE" id="PS50931">
    <property type="entry name" value="HTH_LYSR"/>
    <property type="match status" value="1"/>
</dbReference>
<accession>A0ABN1FS61</accession>
<evidence type="ECO:0000313" key="6">
    <source>
        <dbReference type="EMBL" id="GAA0596580.1"/>
    </source>
</evidence>
<feature type="domain" description="HTH lysR-type" evidence="5">
    <location>
        <begin position="13"/>
        <end position="70"/>
    </location>
</feature>
<evidence type="ECO:0000256" key="2">
    <source>
        <dbReference type="ARBA" id="ARBA00023015"/>
    </source>
</evidence>
<dbReference type="CDD" id="cd08420">
    <property type="entry name" value="PBP2_CysL_like"/>
    <property type="match status" value="1"/>
</dbReference>
<dbReference type="Gene3D" id="1.10.10.10">
    <property type="entry name" value="Winged helix-like DNA-binding domain superfamily/Winged helix DNA-binding domain"/>
    <property type="match status" value="1"/>
</dbReference>
<dbReference type="Proteomes" id="UP001424441">
    <property type="component" value="Unassembled WGS sequence"/>
</dbReference>
<name>A0ABN1FS61_9HYPH</name>
<dbReference type="InterPro" id="IPR036388">
    <property type="entry name" value="WH-like_DNA-bd_sf"/>
</dbReference>
<dbReference type="PANTHER" id="PTHR30126">
    <property type="entry name" value="HTH-TYPE TRANSCRIPTIONAL REGULATOR"/>
    <property type="match status" value="1"/>
</dbReference>
<dbReference type="Pfam" id="PF00126">
    <property type="entry name" value="HTH_1"/>
    <property type="match status" value="1"/>
</dbReference>
<evidence type="ECO:0000313" key="7">
    <source>
        <dbReference type="Proteomes" id="UP001424441"/>
    </source>
</evidence>
<keyword evidence="3" id="KW-0238">DNA-binding</keyword>
<dbReference type="InterPro" id="IPR005119">
    <property type="entry name" value="LysR_subst-bd"/>
</dbReference>
<dbReference type="Pfam" id="PF03466">
    <property type="entry name" value="LysR_substrate"/>
    <property type="match status" value="1"/>
</dbReference>
<sequence length="304" mass="33157">MIYSVKSNDGNVMTLEQLRIFIAVAEKEHLTQAAGELHLTPSAVSSAIRTLEDRYSATLFNRIGRRIELTDDGRIFLDEARATLARARAAELTLSELGGLKRGSLSIFASQTIASYWMPPLLARFKAAFPAINVALHIGNTHSVAEATREGIADLGFVEGTIHEPSLNIKRVGEDQLVLVVGKDHPWITHPPAGFADLVQDGQWILREEGSGTRAVYEDALRAQGFAPEQLKIALELPSNEAVCSAVQSGVYATVISELAAAPHLLSGRLIRIAIALPQRQFLLVSHKERYRTKAAQALIDLLP</sequence>
<comment type="caution">
    <text evidence="6">The sequence shown here is derived from an EMBL/GenBank/DDBJ whole genome shotgun (WGS) entry which is preliminary data.</text>
</comment>
<keyword evidence="7" id="KW-1185">Reference proteome</keyword>
<organism evidence="6 7">
    <name type="scientific">Paenochrobactrum glaciei</name>
    <dbReference type="NCBI Taxonomy" id="486407"/>
    <lineage>
        <taxon>Bacteria</taxon>
        <taxon>Pseudomonadati</taxon>
        <taxon>Pseudomonadota</taxon>
        <taxon>Alphaproteobacteria</taxon>
        <taxon>Hyphomicrobiales</taxon>
        <taxon>Brucellaceae</taxon>
        <taxon>Paenochrobactrum</taxon>
    </lineage>
</organism>
<evidence type="ECO:0000256" key="4">
    <source>
        <dbReference type="ARBA" id="ARBA00023163"/>
    </source>
</evidence>
<proteinExistence type="inferred from homology"/>
<evidence type="ECO:0000259" key="5">
    <source>
        <dbReference type="PROSITE" id="PS50931"/>
    </source>
</evidence>
<gene>
    <name evidence="6" type="ORF">GCM10008943_09640</name>
</gene>
<keyword evidence="2" id="KW-0805">Transcription regulation</keyword>
<dbReference type="InterPro" id="IPR036390">
    <property type="entry name" value="WH_DNA-bd_sf"/>
</dbReference>